<dbReference type="NCBIfam" id="NF001261">
    <property type="entry name" value="PRK00226.1-2"/>
    <property type="match status" value="1"/>
</dbReference>
<dbReference type="NCBIfam" id="NF001263">
    <property type="entry name" value="PRK00226.1-4"/>
    <property type="match status" value="1"/>
</dbReference>
<dbReference type="AlphaFoldDB" id="A0A1T4JN97"/>
<dbReference type="Proteomes" id="UP000190092">
    <property type="component" value="Unassembled WGS sequence"/>
</dbReference>
<evidence type="ECO:0000256" key="8">
    <source>
        <dbReference type="HAMAP-Rule" id="MF_00105"/>
    </source>
</evidence>
<dbReference type="Pfam" id="PF03449">
    <property type="entry name" value="GreA_GreB_N"/>
    <property type="match status" value="1"/>
</dbReference>
<dbReference type="STRING" id="225324.SAMN02745126_00231"/>
<dbReference type="InterPro" id="IPR023459">
    <property type="entry name" value="Tscrpt_elong_fac_GreA/B_fam"/>
</dbReference>
<evidence type="ECO:0000256" key="1">
    <source>
        <dbReference type="ARBA" id="ARBA00008213"/>
    </source>
</evidence>
<dbReference type="InterPro" id="IPR006359">
    <property type="entry name" value="Tscrpt_elong_fac_GreA"/>
</dbReference>
<comment type="similarity">
    <text evidence="1 8 9">Belongs to the GreA/GreB family.</text>
</comment>
<dbReference type="InterPro" id="IPR036953">
    <property type="entry name" value="GreA/GreB_C_sf"/>
</dbReference>
<keyword evidence="3 8" id="KW-0805">Transcription regulation</keyword>
<dbReference type="InterPro" id="IPR018151">
    <property type="entry name" value="TF_GreA/GreB_CS"/>
</dbReference>
<accession>A0A1T4JN97</accession>
<dbReference type="OrthoDB" id="9808774at2"/>
<protein>
    <recommendedName>
        <fullName evidence="2 8">Transcription elongation factor GreA</fullName>
    </recommendedName>
    <alternativeName>
        <fullName evidence="7 8">Transcript cleavage factor GreA</fullName>
    </alternativeName>
</protein>
<dbReference type="Pfam" id="PF01272">
    <property type="entry name" value="GreA_GreB"/>
    <property type="match status" value="1"/>
</dbReference>
<dbReference type="GO" id="GO:0070063">
    <property type="term" value="F:RNA polymerase binding"/>
    <property type="evidence" value="ECO:0007669"/>
    <property type="project" value="InterPro"/>
</dbReference>
<dbReference type="HAMAP" id="MF_00105">
    <property type="entry name" value="GreA_GreB"/>
    <property type="match status" value="1"/>
</dbReference>
<keyword evidence="12" id="KW-0648">Protein biosynthesis</keyword>
<dbReference type="NCBIfam" id="TIGR01462">
    <property type="entry name" value="greA"/>
    <property type="match status" value="1"/>
</dbReference>
<dbReference type="FunFam" id="1.10.287.180:FF:000001">
    <property type="entry name" value="Transcription elongation factor GreA"/>
    <property type="match status" value="1"/>
</dbReference>
<dbReference type="PANTHER" id="PTHR30437">
    <property type="entry name" value="TRANSCRIPTION ELONGATION FACTOR GREA"/>
    <property type="match status" value="1"/>
</dbReference>
<dbReference type="InterPro" id="IPR022691">
    <property type="entry name" value="Tscrpt_elong_fac_GreA/B_N"/>
</dbReference>
<dbReference type="InterPro" id="IPR028624">
    <property type="entry name" value="Tscrpt_elong_fac_GreA/B"/>
</dbReference>
<dbReference type="FunFam" id="3.10.50.30:FF:000001">
    <property type="entry name" value="Transcription elongation factor GreA"/>
    <property type="match status" value="1"/>
</dbReference>
<dbReference type="SUPFAM" id="SSF54534">
    <property type="entry name" value="FKBP-like"/>
    <property type="match status" value="1"/>
</dbReference>
<evidence type="ECO:0000256" key="7">
    <source>
        <dbReference type="ARBA" id="ARBA00030776"/>
    </source>
</evidence>
<dbReference type="RefSeq" id="WP_085932001.1">
    <property type="nucleotide sequence ID" value="NZ_FUWJ01000001.1"/>
</dbReference>
<evidence type="ECO:0000313" key="12">
    <source>
        <dbReference type="EMBL" id="SJZ31633.1"/>
    </source>
</evidence>
<keyword evidence="5 8" id="KW-0804">Transcription</keyword>
<evidence type="ECO:0000256" key="3">
    <source>
        <dbReference type="ARBA" id="ARBA00023015"/>
    </source>
</evidence>
<organism evidence="12 13">
    <name type="scientific">Enhydrobacter aerosaccus</name>
    <dbReference type="NCBI Taxonomy" id="225324"/>
    <lineage>
        <taxon>Bacteria</taxon>
        <taxon>Pseudomonadati</taxon>
        <taxon>Pseudomonadota</taxon>
        <taxon>Alphaproteobacteria</taxon>
        <taxon>Hyphomicrobiales</taxon>
        <taxon>Enhydrobacter</taxon>
    </lineage>
</organism>
<keyword evidence="13" id="KW-1185">Reference proteome</keyword>
<dbReference type="SUPFAM" id="SSF46557">
    <property type="entry name" value="GreA transcript cleavage protein, N-terminal domain"/>
    <property type="match status" value="1"/>
</dbReference>
<evidence type="ECO:0000256" key="2">
    <source>
        <dbReference type="ARBA" id="ARBA00013729"/>
    </source>
</evidence>
<dbReference type="Gene3D" id="1.10.287.180">
    <property type="entry name" value="Transcription elongation factor, GreA/GreB, N-terminal domain"/>
    <property type="match status" value="1"/>
</dbReference>
<feature type="domain" description="Transcription elongation factor GreA/GreB C-terminal" evidence="10">
    <location>
        <begin position="83"/>
        <end position="154"/>
    </location>
</feature>
<dbReference type="InterPro" id="IPR036805">
    <property type="entry name" value="Tscrpt_elong_fac_GreA/B_N_sf"/>
</dbReference>
<dbReference type="GO" id="GO:0006354">
    <property type="term" value="P:DNA-templated transcription elongation"/>
    <property type="evidence" value="ECO:0007669"/>
    <property type="project" value="TreeGrafter"/>
</dbReference>
<evidence type="ECO:0000256" key="5">
    <source>
        <dbReference type="ARBA" id="ARBA00023163"/>
    </source>
</evidence>
<dbReference type="PIRSF" id="PIRSF006092">
    <property type="entry name" value="GreA_GreB"/>
    <property type="match status" value="1"/>
</dbReference>
<reference evidence="13" key="1">
    <citation type="submission" date="2017-02" db="EMBL/GenBank/DDBJ databases">
        <authorList>
            <person name="Varghese N."/>
            <person name="Submissions S."/>
        </authorList>
    </citation>
    <scope>NUCLEOTIDE SEQUENCE [LARGE SCALE GENOMIC DNA]</scope>
    <source>
        <strain evidence="13">ATCC 27094</strain>
    </source>
</reference>
<evidence type="ECO:0000256" key="9">
    <source>
        <dbReference type="RuleBase" id="RU000556"/>
    </source>
</evidence>
<evidence type="ECO:0000259" key="11">
    <source>
        <dbReference type="Pfam" id="PF03449"/>
    </source>
</evidence>
<evidence type="ECO:0000259" key="10">
    <source>
        <dbReference type="Pfam" id="PF01272"/>
    </source>
</evidence>
<comment type="function">
    <text evidence="6 8 9">Necessary for efficient RNA polymerase transcription elongation past template-encoded arresting sites. The arresting sites in DNA have the property of trapping a certain fraction of elongating RNA polymerases that pass through, resulting in locked ternary complexes. Cleavage of the nascent transcript by cleavage factors such as GreA or GreB allows the resumption of elongation from the new 3'terminus. GreA releases sequences of 2 to 3 nucleotides.</text>
</comment>
<proteinExistence type="inferred from homology"/>
<feature type="domain" description="Transcription elongation factor GreA/GreB N-terminal" evidence="11">
    <location>
        <begin position="4"/>
        <end position="74"/>
    </location>
</feature>
<evidence type="ECO:0000256" key="4">
    <source>
        <dbReference type="ARBA" id="ARBA00023125"/>
    </source>
</evidence>
<evidence type="ECO:0000256" key="6">
    <source>
        <dbReference type="ARBA" id="ARBA00024916"/>
    </source>
</evidence>
<dbReference type="GO" id="GO:0032784">
    <property type="term" value="P:regulation of DNA-templated transcription elongation"/>
    <property type="evidence" value="ECO:0007669"/>
    <property type="project" value="UniProtKB-UniRule"/>
</dbReference>
<sequence length="157" mass="16998">MEKVPMTSGGLKSLEEELKQLKSVERPAIIKAIAAAREHGDLSENAEYTSAREKQGFIEGRIAEVEDIISRAEVIDFSSLTGKVVKFGATVRLADEDTDEKVKYQIVGPYEADLAKGRISVTSPIGRALIGKSVGDTVEVQTPKGAKSYEVLGVDFK</sequence>
<dbReference type="GO" id="GO:0003746">
    <property type="term" value="F:translation elongation factor activity"/>
    <property type="evidence" value="ECO:0007669"/>
    <property type="project" value="UniProtKB-KW"/>
</dbReference>
<dbReference type="GO" id="GO:0003677">
    <property type="term" value="F:DNA binding"/>
    <property type="evidence" value="ECO:0007669"/>
    <property type="project" value="UniProtKB-UniRule"/>
</dbReference>
<evidence type="ECO:0000313" key="13">
    <source>
        <dbReference type="Proteomes" id="UP000190092"/>
    </source>
</evidence>
<dbReference type="PROSITE" id="PS00829">
    <property type="entry name" value="GREAB_1"/>
    <property type="match status" value="1"/>
</dbReference>
<keyword evidence="4 8" id="KW-0238">DNA-binding</keyword>
<dbReference type="EMBL" id="FUWJ01000001">
    <property type="protein sequence ID" value="SJZ31633.1"/>
    <property type="molecule type" value="Genomic_DNA"/>
</dbReference>
<gene>
    <name evidence="8" type="primary">greA</name>
    <name evidence="12" type="ORF">SAMN02745126_00231</name>
</gene>
<keyword evidence="12" id="KW-0251">Elongation factor</keyword>
<dbReference type="NCBIfam" id="NF001264">
    <property type="entry name" value="PRK00226.1-5"/>
    <property type="match status" value="1"/>
</dbReference>
<dbReference type="InterPro" id="IPR001437">
    <property type="entry name" value="Tscrpt_elong_fac_GreA/B_C"/>
</dbReference>
<dbReference type="Gene3D" id="3.10.50.30">
    <property type="entry name" value="Transcription elongation factor, GreA/GreB, C-terminal domain"/>
    <property type="match status" value="1"/>
</dbReference>
<name>A0A1T4JN97_9HYPH</name>
<dbReference type="PANTHER" id="PTHR30437:SF4">
    <property type="entry name" value="TRANSCRIPTION ELONGATION FACTOR GREA"/>
    <property type="match status" value="1"/>
</dbReference>
<dbReference type="PROSITE" id="PS00830">
    <property type="entry name" value="GREAB_2"/>
    <property type="match status" value="1"/>
</dbReference>